<evidence type="ECO:0000313" key="1">
    <source>
        <dbReference type="EMBL" id="ETW84775.1"/>
    </source>
</evidence>
<gene>
    <name evidence="1" type="ORF">HETIRDRAFT_408697</name>
</gene>
<sequence length="52" mass="6002">MQDLKLESGNRSRSCKSKSLYRDHILRKGFSNERVGIHVCACRLGLRAVIWL</sequence>
<name>W4KHK0_HETIT</name>
<organism evidence="1 2">
    <name type="scientific">Heterobasidion irregulare (strain TC 32-1)</name>
    <dbReference type="NCBI Taxonomy" id="747525"/>
    <lineage>
        <taxon>Eukaryota</taxon>
        <taxon>Fungi</taxon>
        <taxon>Dikarya</taxon>
        <taxon>Basidiomycota</taxon>
        <taxon>Agaricomycotina</taxon>
        <taxon>Agaricomycetes</taxon>
        <taxon>Russulales</taxon>
        <taxon>Bondarzewiaceae</taxon>
        <taxon>Heterobasidion</taxon>
        <taxon>Heterobasidion annosum species complex</taxon>
    </lineage>
</organism>
<keyword evidence="2" id="KW-1185">Reference proteome</keyword>
<dbReference type="HOGENOM" id="CLU_3087499_0_0_1"/>
<evidence type="ECO:0000313" key="2">
    <source>
        <dbReference type="Proteomes" id="UP000030671"/>
    </source>
</evidence>
<dbReference type="KEGG" id="hir:HETIRDRAFT_408697"/>
<reference evidence="1 2" key="1">
    <citation type="journal article" date="2012" name="New Phytol.">
        <title>Insight into trade-off between wood decay and parasitism from the genome of a fungal forest pathogen.</title>
        <authorList>
            <person name="Olson A."/>
            <person name="Aerts A."/>
            <person name="Asiegbu F."/>
            <person name="Belbahri L."/>
            <person name="Bouzid O."/>
            <person name="Broberg A."/>
            <person name="Canback B."/>
            <person name="Coutinho P.M."/>
            <person name="Cullen D."/>
            <person name="Dalman K."/>
            <person name="Deflorio G."/>
            <person name="van Diepen L.T."/>
            <person name="Dunand C."/>
            <person name="Duplessis S."/>
            <person name="Durling M."/>
            <person name="Gonthier P."/>
            <person name="Grimwood J."/>
            <person name="Fossdal C.G."/>
            <person name="Hansson D."/>
            <person name="Henrissat B."/>
            <person name="Hietala A."/>
            <person name="Himmelstrand K."/>
            <person name="Hoffmeister D."/>
            <person name="Hogberg N."/>
            <person name="James T.Y."/>
            <person name="Karlsson M."/>
            <person name="Kohler A."/>
            <person name="Kues U."/>
            <person name="Lee Y.H."/>
            <person name="Lin Y.C."/>
            <person name="Lind M."/>
            <person name="Lindquist E."/>
            <person name="Lombard V."/>
            <person name="Lucas S."/>
            <person name="Lunden K."/>
            <person name="Morin E."/>
            <person name="Murat C."/>
            <person name="Park J."/>
            <person name="Raffaello T."/>
            <person name="Rouze P."/>
            <person name="Salamov A."/>
            <person name="Schmutz J."/>
            <person name="Solheim H."/>
            <person name="Stahlberg J."/>
            <person name="Velez H."/>
            <person name="de Vries R.P."/>
            <person name="Wiebenga A."/>
            <person name="Woodward S."/>
            <person name="Yakovlev I."/>
            <person name="Garbelotto M."/>
            <person name="Martin F."/>
            <person name="Grigoriev I.V."/>
            <person name="Stenlid J."/>
        </authorList>
    </citation>
    <scope>NUCLEOTIDE SEQUENCE [LARGE SCALE GENOMIC DNA]</scope>
    <source>
        <strain evidence="1 2">TC 32-1</strain>
    </source>
</reference>
<dbReference type="InParanoid" id="W4KHK0"/>
<dbReference type="GeneID" id="20672696"/>
<protein>
    <submittedName>
        <fullName evidence="1">Uncharacterized protein</fullName>
    </submittedName>
</protein>
<dbReference type="EMBL" id="KI925456">
    <property type="protein sequence ID" value="ETW84775.1"/>
    <property type="molecule type" value="Genomic_DNA"/>
</dbReference>
<accession>W4KHK0</accession>
<dbReference type="RefSeq" id="XP_009544404.1">
    <property type="nucleotide sequence ID" value="XM_009546109.1"/>
</dbReference>
<proteinExistence type="predicted"/>
<dbReference type="Proteomes" id="UP000030671">
    <property type="component" value="Unassembled WGS sequence"/>
</dbReference>
<dbReference type="AlphaFoldDB" id="W4KHK0"/>